<evidence type="ECO:0000313" key="8">
    <source>
        <dbReference type="Proteomes" id="UP000596660"/>
    </source>
</evidence>
<comment type="similarity">
    <text evidence="1 4">Belongs to the UDP-glycosyltransferase family.</text>
</comment>
<dbReference type="PROSITE" id="PS00375">
    <property type="entry name" value="UDPGT"/>
    <property type="match status" value="1"/>
</dbReference>
<dbReference type="GO" id="GO:0050404">
    <property type="term" value="F:zeatin O-beta-D-xylosyltransferase activity"/>
    <property type="evidence" value="ECO:0007669"/>
    <property type="project" value="UniProtKB-ARBA"/>
</dbReference>
<dbReference type="Gramene" id="AUR62026082-RA">
    <property type="protein sequence ID" value="AUR62026082-RA:cds"/>
    <property type="gene ID" value="AUR62026082"/>
</dbReference>
<keyword evidence="4" id="KW-0328">Glycosyltransferase</keyword>
<protein>
    <recommendedName>
        <fullName evidence="5">Glycosyltransferase</fullName>
        <ecNumber evidence="5">2.4.1.-</ecNumber>
    </recommendedName>
</protein>
<dbReference type="PANTHER" id="PTHR48044:SF22">
    <property type="entry name" value="GLYCOSYLTRANSFERASE"/>
    <property type="match status" value="1"/>
</dbReference>
<feature type="domain" description="Glycosyltransferase N-terminal" evidence="6">
    <location>
        <begin position="1"/>
        <end position="229"/>
    </location>
</feature>
<proteinExistence type="inferred from homology"/>
<dbReference type="Gene3D" id="3.40.50.2000">
    <property type="entry name" value="Glycogen Phosphorylase B"/>
    <property type="match status" value="2"/>
</dbReference>
<evidence type="ECO:0000256" key="3">
    <source>
        <dbReference type="ARBA" id="ARBA00051296"/>
    </source>
</evidence>
<evidence type="ECO:0000313" key="7">
    <source>
        <dbReference type="EnsemblPlants" id="AUR62026082-RA:cds"/>
    </source>
</evidence>
<dbReference type="EC" id="2.4.1.-" evidence="5"/>
<dbReference type="InterPro" id="IPR002213">
    <property type="entry name" value="UDP_glucos_trans"/>
</dbReference>
<reference evidence="7" key="2">
    <citation type="submission" date="2021-03" db="UniProtKB">
        <authorList>
            <consortium name="EnsemblPlants"/>
        </authorList>
    </citation>
    <scope>IDENTIFICATION</scope>
</reference>
<dbReference type="FunFam" id="3.40.50.2000:FF:000060">
    <property type="entry name" value="Glycosyltransferase"/>
    <property type="match status" value="1"/>
</dbReference>
<dbReference type="AlphaFoldDB" id="A0A803MAG5"/>
<dbReference type="OMA" id="ACMPREF"/>
<dbReference type="SUPFAM" id="SSF53756">
    <property type="entry name" value="UDP-Glycosyltransferase/glycogen phosphorylase"/>
    <property type="match status" value="1"/>
</dbReference>
<evidence type="ECO:0000256" key="1">
    <source>
        <dbReference type="ARBA" id="ARBA00009995"/>
    </source>
</evidence>
<dbReference type="FunFam" id="3.40.50.2000:FF:000238">
    <property type="entry name" value="Glycosyltransferase"/>
    <property type="match status" value="1"/>
</dbReference>
<organism evidence="7 8">
    <name type="scientific">Chenopodium quinoa</name>
    <name type="common">Quinoa</name>
    <dbReference type="NCBI Taxonomy" id="63459"/>
    <lineage>
        <taxon>Eukaryota</taxon>
        <taxon>Viridiplantae</taxon>
        <taxon>Streptophyta</taxon>
        <taxon>Embryophyta</taxon>
        <taxon>Tracheophyta</taxon>
        <taxon>Spermatophyta</taxon>
        <taxon>Magnoliopsida</taxon>
        <taxon>eudicotyledons</taxon>
        <taxon>Gunneridae</taxon>
        <taxon>Pentapetalae</taxon>
        <taxon>Caryophyllales</taxon>
        <taxon>Chenopodiaceae</taxon>
        <taxon>Chenopodioideae</taxon>
        <taxon>Atripliceae</taxon>
        <taxon>Chenopodium</taxon>
    </lineage>
</organism>
<dbReference type="Pfam" id="PF00201">
    <property type="entry name" value="UDPGT"/>
    <property type="match status" value="1"/>
</dbReference>
<reference evidence="7" key="1">
    <citation type="journal article" date="2017" name="Nature">
        <title>The genome of Chenopodium quinoa.</title>
        <authorList>
            <person name="Jarvis D.E."/>
            <person name="Ho Y.S."/>
            <person name="Lightfoot D.J."/>
            <person name="Schmoeckel S.M."/>
            <person name="Li B."/>
            <person name="Borm T.J.A."/>
            <person name="Ohyanagi H."/>
            <person name="Mineta K."/>
            <person name="Michell C.T."/>
            <person name="Saber N."/>
            <person name="Kharbatia N.M."/>
            <person name="Rupper R.R."/>
            <person name="Sharp A.R."/>
            <person name="Dally N."/>
            <person name="Boughton B.A."/>
            <person name="Woo Y.H."/>
            <person name="Gao G."/>
            <person name="Schijlen E.G.W.M."/>
            <person name="Guo X."/>
            <person name="Momin A.A."/>
            <person name="Negrao S."/>
            <person name="Al-Babili S."/>
            <person name="Gehring C."/>
            <person name="Roessner U."/>
            <person name="Jung C."/>
            <person name="Murphy K."/>
            <person name="Arold S.T."/>
            <person name="Gojobori T."/>
            <person name="van der Linden C.G."/>
            <person name="van Loo E.N."/>
            <person name="Jellen E.N."/>
            <person name="Maughan P.J."/>
            <person name="Tester M."/>
        </authorList>
    </citation>
    <scope>NUCLEOTIDE SEQUENCE [LARGE SCALE GENOMIC DNA]</scope>
    <source>
        <strain evidence="7">cv. PI 614886</strain>
    </source>
</reference>
<dbReference type="InterPro" id="IPR058980">
    <property type="entry name" value="Glyco_transf_N"/>
</dbReference>
<comment type="catalytic activity">
    <reaction evidence="3">
        <text>a 3'-hydro-2'-hydroxy-beta-oxodihydrochalcone + UDP-alpha-D-glucose = a 3'-(beta-D-glucopyranosyl)-2'-hydroxy-beta-oxodihydrochalcone + UDP + H(+)</text>
        <dbReference type="Rhea" id="RHEA:51504"/>
        <dbReference type="ChEBI" id="CHEBI:15378"/>
        <dbReference type="ChEBI" id="CHEBI:58223"/>
        <dbReference type="ChEBI" id="CHEBI:58885"/>
        <dbReference type="ChEBI" id="CHEBI:142482"/>
        <dbReference type="ChEBI" id="CHEBI:142483"/>
        <dbReference type="EC" id="2.4.1.360"/>
    </reaction>
    <physiologicalReaction direction="left-to-right" evidence="3">
        <dbReference type="Rhea" id="RHEA:51505"/>
    </physiologicalReaction>
</comment>
<evidence type="ECO:0000256" key="2">
    <source>
        <dbReference type="ARBA" id="ARBA00022679"/>
    </source>
</evidence>
<evidence type="ECO:0000256" key="5">
    <source>
        <dbReference type="RuleBase" id="RU362057"/>
    </source>
</evidence>
<dbReference type="CDD" id="cd03784">
    <property type="entry name" value="GT1_Gtf-like"/>
    <property type="match status" value="1"/>
</dbReference>
<evidence type="ECO:0000259" key="6">
    <source>
        <dbReference type="Pfam" id="PF26168"/>
    </source>
</evidence>
<accession>A0A803MAG5</accession>
<sequence>MVPFPAQGHLNQLLHLAHLITSYGLPVHYAGSASHNHQAKLRLHGWESETLSKIHFHDFQIPPYSSPPPNPDPSTFFPANAEPLFDACMHLRQPISQLLQELSTKFRRSIVIFDSLMTSVIQDVKNIPKAESYVFFPISAFTIFFNTWEKIPEKPFQLDFEVPKCIPSNEGCLPPKVLNFIVQQYLLLGFEAGALFNTSRLIEGRYVQLLEKLSIDPEAKYFSVGPLNPVEKDSKIDRHICLLWLDKQETDSVIYVSFGSSTSMTDEQITELALGLERSGQKFVWVLRRADPADIFSGSEVRNPLLPEGYEERVKNRGMVIRDWAPQVQILAHPSVGGFMSHCGWNSCIESISMGVPIAAWPMHSDQPRNAILVTEVLRIGTLVRDWTHRADLVMATTIENALRRLMTSEDGKEMQKRAAELGDVVRASVAEGGTSRVEMDSFIMHITR</sequence>
<dbReference type="GO" id="GO:0120514">
    <property type="term" value="F:2-hydroxyflavanone C-glucosyltransferase activity"/>
    <property type="evidence" value="ECO:0007669"/>
    <property type="project" value="UniProtKB-EC"/>
</dbReference>
<keyword evidence="2 4" id="KW-0808">Transferase</keyword>
<name>A0A803MAG5_CHEQI</name>
<dbReference type="EnsemblPlants" id="AUR62026082-RA">
    <property type="protein sequence ID" value="AUR62026082-RA:cds"/>
    <property type="gene ID" value="AUR62026082"/>
</dbReference>
<dbReference type="GO" id="GO:0009690">
    <property type="term" value="P:cytokinin metabolic process"/>
    <property type="evidence" value="ECO:0007669"/>
    <property type="project" value="UniProtKB-ARBA"/>
</dbReference>
<dbReference type="PANTHER" id="PTHR48044">
    <property type="entry name" value="GLYCOSYLTRANSFERASE"/>
    <property type="match status" value="1"/>
</dbReference>
<dbReference type="InterPro" id="IPR035595">
    <property type="entry name" value="UDP_glycos_trans_CS"/>
</dbReference>
<evidence type="ECO:0000256" key="4">
    <source>
        <dbReference type="RuleBase" id="RU003718"/>
    </source>
</evidence>
<dbReference type="Pfam" id="PF26168">
    <property type="entry name" value="Glyco_transf_N"/>
    <property type="match status" value="1"/>
</dbReference>
<keyword evidence="8" id="KW-1185">Reference proteome</keyword>
<dbReference type="Proteomes" id="UP000596660">
    <property type="component" value="Unplaced"/>
</dbReference>